<keyword evidence="20" id="KW-0464">Manganese</keyword>
<dbReference type="Gene3D" id="2.40.30.30">
    <property type="entry name" value="Riboflavin kinase-like"/>
    <property type="match status" value="1"/>
</dbReference>
<accession>A0A084B7L7</accession>
<evidence type="ECO:0000259" key="24">
    <source>
        <dbReference type="SMART" id="SM01011"/>
    </source>
</evidence>
<proteinExistence type="inferred from homology"/>
<feature type="domain" description="Aminopeptidase P N-terminal" evidence="24">
    <location>
        <begin position="97"/>
        <end position="231"/>
    </location>
</feature>
<dbReference type="SUPFAM" id="SSF82114">
    <property type="entry name" value="Riboflavin kinase-like"/>
    <property type="match status" value="1"/>
</dbReference>
<dbReference type="Gene3D" id="3.90.230.10">
    <property type="entry name" value="Creatinase/methionine aminopeptidase superfamily"/>
    <property type="match status" value="1"/>
</dbReference>
<dbReference type="InterPro" id="IPR036005">
    <property type="entry name" value="Creatinase/aminopeptidase-like"/>
</dbReference>
<evidence type="ECO:0000256" key="1">
    <source>
        <dbReference type="ARBA" id="ARBA00001424"/>
    </source>
</evidence>
<evidence type="ECO:0000256" key="20">
    <source>
        <dbReference type="ARBA" id="ARBA00023211"/>
    </source>
</evidence>
<evidence type="ECO:0000256" key="9">
    <source>
        <dbReference type="ARBA" id="ARBA00012574"/>
    </source>
</evidence>
<evidence type="ECO:0000256" key="3">
    <source>
        <dbReference type="ARBA" id="ARBA00002443"/>
    </source>
</evidence>
<evidence type="ECO:0000256" key="6">
    <source>
        <dbReference type="ARBA" id="ARBA00008766"/>
    </source>
</evidence>
<evidence type="ECO:0000256" key="13">
    <source>
        <dbReference type="ARBA" id="ARBA00022670"/>
    </source>
</evidence>
<dbReference type="CDD" id="cd01087">
    <property type="entry name" value="Prolidase"/>
    <property type="match status" value="1"/>
</dbReference>
<comment type="function">
    <text evidence="3">Catalyzes the removal of a penultimate prolyl residue from the N-termini of peptides.</text>
</comment>
<dbReference type="GO" id="GO:0030145">
    <property type="term" value="F:manganese ion binding"/>
    <property type="evidence" value="ECO:0007669"/>
    <property type="project" value="InterPro"/>
</dbReference>
<keyword evidence="10" id="KW-0031">Aminopeptidase</keyword>
<keyword evidence="17" id="KW-0378">Hydrolase</keyword>
<keyword evidence="15" id="KW-0479">Metal-binding</keyword>
<comment type="pathway">
    <text evidence="5">Cofactor biosynthesis; FMN biosynthesis; FMN from riboflavin (ATP route): step 1/1.</text>
</comment>
<keyword evidence="12" id="KW-0288">FMN</keyword>
<dbReference type="Pfam" id="PF01687">
    <property type="entry name" value="Flavokinase"/>
    <property type="match status" value="1"/>
</dbReference>
<dbReference type="Pfam" id="PF05195">
    <property type="entry name" value="AMP_N"/>
    <property type="match status" value="1"/>
</dbReference>
<evidence type="ECO:0000313" key="26">
    <source>
        <dbReference type="Proteomes" id="UP000028045"/>
    </source>
</evidence>
<comment type="catalytic activity">
    <reaction evidence="1">
        <text>Release of any N-terminal amino acid, including proline, that is linked to proline, even from a dipeptide or tripeptide.</text>
        <dbReference type="EC" id="3.4.11.9"/>
    </reaction>
</comment>
<dbReference type="GO" id="GO:0008531">
    <property type="term" value="F:riboflavin kinase activity"/>
    <property type="evidence" value="ECO:0007669"/>
    <property type="project" value="UniProtKB-EC"/>
</dbReference>
<organism evidence="25 26">
    <name type="scientific">Stachybotrys chartarum (strain CBS 109288 / IBT 7711)</name>
    <name type="common">Toxic black mold</name>
    <name type="synonym">Stilbospora chartarum</name>
    <dbReference type="NCBI Taxonomy" id="1280523"/>
    <lineage>
        <taxon>Eukaryota</taxon>
        <taxon>Fungi</taxon>
        <taxon>Dikarya</taxon>
        <taxon>Ascomycota</taxon>
        <taxon>Pezizomycotina</taxon>
        <taxon>Sordariomycetes</taxon>
        <taxon>Hypocreomycetidae</taxon>
        <taxon>Hypocreales</taxon>
        <taxon>Stachybotryaceae</taxon>
        <taxon>Stachybotrys</taxon>
    </lineage>
</organism>
<dbReference type="Gene3D" id="3.40.350.10">
    <property type="entry name" value="Creatinase/prolidase N-terminal domain"/>
    <property type="match status" value="1"/>
</dbReference>
<dbReference type="GO" id="GO:0006508">
    <property type="term" value="P:proteolysis"/>
    <property type="evidence" value="ECO:0007669"/>
    <property type="project" value="UniProtKB-KW"/>
</dbReference>
<dbReference type="Proteomes" id="UP000028045">
    <property type="component" value="Unassembled WGS sequence"/>
</dbReference>
<dbReference type="GO" id="GO:0009398">
    <property type="term" value="P:FMN biosynthetic process"/>
    <property type="evidence" value="ECO:0007669"/>
    <property type="project" value="UniProtKB-UniPathway"/>
</dbReference>
<dbReference type="HOGENOM" id="CLU_006470_0_0_1"/>
<evidence type="ECO:0000256" key="11">
    <source>
        <dbReference type="ARBA" id="ARBA00022630"/>
    </source>
</evidence>
<dbReference type="InterPro" id="IPR015865">
    <property type="entry name" value="Riboflavin_kinase_bac/euk"/>
</dbReference>
<keyword evidence="11" id="KW-0285">Flavoprotein</keyword>
<dbReference type="InterPro" id="IPR052433">
    <property type="entry name" value="X-Pro_dipept-like"/>
</dbReference>
<evidence type="ECO:0000256" key="22">
    <source>
        <dbReference type="ARBA" id="ARBA00030849"/>
    </source>
</evidence>
<evidence type="ECO:0000256" key="2">
    <source>
        <dbReference type="ARBA" id="ARBA00001936"/>
    </source>
</evidence>
<evidence type="ECO:0000256" key="21">
    <source>
        <dbReference type="ARBA" id="ARBA00029960"/>
    </source>
</evidence>
<keyword evidence="26" id="KW-1185">Reference proteome</keyword>
<evidence type="ECO:0000256" key="7">
    <source>
        <dbReference type="ARBA" id="ARBA00010108"/>
    </source>
</evidence>
<evidence type="ECO:0000256" key="12">
    <source>
        <dbReference type="ARBA" id="ARBA00022643"/>
    </source>
</evidence>
<dbReference type="PANTHER" id="PTHR43226:SF1">
    <property type="entry name" value="XAA-PRO DIPEPTIDASE"/>
    <property type="match status" value="1"/>
</dbReference>
<sequence>MAVTTAPPPMVGLLAGTVIASPRLFLCTTRLHPRPFARSFTSTARLSVHCRPLVTGPCRCSPAPTLTRPPLRFPHRQFSTSSMPVAQDFEAVLKGKYPAKAHVKRVVELIRQKIPDADGILYLEGRMTKLLEDNDSPEPFRQRRYFYYLTGCNLADAHFIYDLKASKSILFIPPIDPEDVIWSGLPMSPEEALQQYDVDEVKTSDEVNPILAHLGGQNPKSTVFAIAHQVSDHVTFIGFEDKDFTVLKDAIEVSRAIKDEFEVAMIRKANQISGMGHQAVFEKARKAKNETELEAKFLEVCVSHGAKEMAYHPIVASGRAAATLHYVPNNAPLEGKQNLLLDAGAEWNNYAADITRTFPISGKFTKESREIYDIVLKMQEETTAMVKEGVNWDDVHLLAHKIAIDGLLALGILKGDKDEILNNRTSTAFFPHGLGHYLGMDTHDTGGNPNYNDEDKMFRYLRKRGALPAGAVITVEPGIYFCNFIIEPFLNDPKHSKYIDAAVLDKYWDVGGVRVRGSSPSFDVIKRPSGKGAIVVIAVDLNMIAGRVKRPWQTTCARAQWRSWQRQGGLPTSCCFRRPLFLVAGAGAETNGGFYDLTHSTTAQKTYEDARRSNPALCYRRRALPAMQGPIKRKPVPVRDDVQPPASPHRSPYQHQQQQYQQPYQHHQQQQQQQQHYVELEASSPITPAPGSATSPTPNPPPKLRPVRSAIDLSPTNPAAVQFPLYDTVTNLPVRAYSDLEVRVESPQTTLGPNSLASTVLSSNASTLLDTTKRSPLRRAKSSSALAVKKDSKMKNALNEAQYLATGVVKHARESTKHYTIIRHCHGLIWYKGPTTSVPISILSDAPLPEDRTLWLQAKGFTGKMGMSIKALVGTKGIDVTPALKATVDDIPPTEERMMKRDLKRFKKKATGVNVWHTPRESHIVRIPAAAKDGYFRIVLCSNNGRKILCGSPIFRIASTSTDAAVVRGASLKSMPLELGVKAATTVGQRVARTYAGVAGAVVESRAKKVVPVAAIRRAGSTAFTGYQMTGFDEQWKKSQEGRYDPMAMGVEGGIETELSIIGSDAGPEEPFPLVFDGKVMKGSGRPSSNLGYPMAELQGVPDAITMRLSGVFAAWARIAKEEDWQETLVTIAPPRHAPPGVIMRNGVTVHLITDFDDLDSEPPTPSTPSAPSLSSIFSDAKLKILLMGYLHPAMPGGAATPPDAYLAEHARDVLTTVASLGRAPWSAEEALARIAARRSDMTAVDKLGEATGKVAEQVEKIPIHYVGVRSEAQELRDQVYGKGGIWIARS</sequence>
<dbReference type="EMBL" id="KL647833">
    <property type="protein sequence ID" value="KEY73546.1"/>
    <property type="molecule type" value="Genomic_DNA"/>
</dbReference>
<dbReference type="GO" id="GO:0009231">
    <property type="term" value="P:riboflavin biosynthetic process"/>
    <property type="evidence" value="ECO:0007669"/>
    <property type="project" value="InterPro"/>
</dbReference>
<comment type="similarity">
    <text evidence="6">Belongs to the peptidase M24B family.</text>
</comment>
<comment type="similarity">
    <text evidence="7">Belongs to the flavokinase family.</text>
</comment>
<dbReference type="EC" id="2.7.1.26" evidence="8"/>
<dbReference type="EC" id="3.4.11.9" evidence="9"/>
<dbReference type="InterPro" id="IPR023465">
    <property type="entry name" value="Riboflavin_kinase_dom_sf"/>
</dbReference>
<feature type="compositionally biased region" description="Low complexity" evidence="23">
    <location>
        <begin position="653"/>
        <end position="696"/>
    </location>
</feature>
<comment type="cofactor">
    <cofactor evidence="2">
        <name>Mn(2+)</name>
        <dbReference type="ChEBI" id="CHEBI:29035"/>
    </cofactor>
</comment>
<evidence type="ECO:0000256" key="18">
    <source>
        <dbReference type="ARBA" id="ARBA00022840"/>
    </source>
</evidence>
<reference evidence="25 26" key="1">
    <citation type="journal article" date="2014" name="BMC Genomics">
        <title>Comparative genome sequencing reveals chemotype-specific gene clusters in the toxigenic black mold Stachybotrys.</title>
        <authorList>
            <person name="Semeiks J."/>
            <person name="Borek D."/>
            <person name="Otwinowski Z."/>
            <person name="Grishin N.V."/>
        </authorList>
    </citation>
    <scope>NUCLEOTIDE SEQUENCE [LARGE SCALE GENOMIC DNA]</scope>
    <source>
        <strain evidence="26">CBS 109288 / IBT 7711</strain>
    </source>
</reference>
<evidence type="ECO:0000313" key="25">
    <source>
        <dbReference type="EMBL" id="KEY73546.1"/>
    </source>
</evidence>
<evidence type="ECO:0000256" key="14">
    <source>
        <dbReference type="ARBA" id="ARBA00022679"/>
    </source>
</evidence>
<evidence type="ECO:0000256" key="17">
    <source>
        <dbReference type="ARBA" id="ARBA00022801"/>
    </source>
</evidence>
<dbReference type="PANTHER" id="PTHR43226">
    <property type="entry name" value="XAA-PRO AMINOPEPTIDASE 3"/>
    <property type="match status" value="1"/>
</dbReference>
<dbReference type="SUPFAM" id="SSF55920">
    <property type="entry name" value="Creatinase/aminopeptidase"/>
    <property type="match status" value="1"/>
</dbReference>
<evidence type="ECO:0000256" key="10">
    <source>
        <dbReference type="ARBA" id="ARBA00022438"/>
    </source>
</evidence>
<protein>
    <recommendedName>
        <fullName evidence="22">Aminoacylproline aminopeptidase</fullName>
        <ecNumber evidence="8">2.7.1.26</ecNumber>
        <ecNumber evidence="9">3.4.11.9</ecNumber>
    </recommendedName>
    <alternativeName>
        <fullName evidence="21">Flavin mononucleotide kinase 1</fullName>
    </alternativeName>
</protein>
<dbReference type="GO" id="GO:0005524">
    <property type="term" value="F:ATP binding"/>
    <property type="evidence" value="ECO:0007669"/>
    <property type="project" value="UniProtKB-KW"/>
</dbReference>
<dbReference type="UniPathway" id="UPA00276">
    <property type="reaction ID" value="UER00406"/>
</dbReference>
<evidence type="ECO:0000256" key="4">
    <source>
        <dbReference type="ARBA" id="ARBA00003572"/>
    </source>
</evidence>
<dbReference type="Pfam" id="PF00557">
    <property type="entry name" value="Peptidase_M24"/>
    <property type="match status" value="1"/>
</dbReference>
<dbReference type="OrthoDB" id="276388at2759"/>
<evidence type="ECO:0000256" key="19">
    <source>
        <dbReference type="ARBA" id="ARBA00023049"/>
    </source>
</evidence>
<dbReference type="GO" id="GO:0070006">
    <property type="term" value="F:metalloaminopeptidase activity"/>
    <property type="evidence" value="ECO:0007669"/>
    <property type="project" value="InterPro"/>
</dbReference>
<evidence type="ECO:0000256" key="8">
    <source>
        <dbReference type="ARBA" id="ARBA00012105"/>
    </source>
</evidence>
<dbReference type="SMART" id="SM01011">
    <property type="entry name" value="AMP_N"/>
    <property type="match status" value="1"/>
</dbReference>
<dbReference type="InterPro" id="IPR000994">
    <property type="entry name" value="Pept_M24"/>
</dbReference>
<keyword evidence="14" id="KW-0808">Transferase</keyword>
<evidence type="ECO:0000256" key="15">
    <source>
        <dbReference type="ARBA" id="ARBA00022723"/>
    </source>
</evidence>
<keyword evidence="13" id="KW-0645">Protease</keyword>
<keyword evidence="18" id="KW-0067">ATP-binding</keyword>
<dbReference type="InterPro" id="IPR029149">
    <property type="entry name" value="Creatin/AminoP/Spt16_N"/>
</dbReference>
<name>A0A084B7L7_STACB</name>
<comment type="function">
    <text evidence="4">Catalyzes the phosphorylation of riboflavin (vitamin B2) to form flavin mononucleotide (FMN) coenzyme.</text>
</comment>
<evidence type="ECO:0000256" key="23">
    <source>
        <dbReference type="SAM" id="MobiDB-lite"/>
    </source>
</evidence>
<dbReference type="InterPro" id="IPR007865">
    <property type="entry name" value="Aminopep_P_N"/>
</dbReference>
<gene>
    <name evidence="25" type="ORF">S7711_03706</name>
</gene>
<feature type="region of interest" description="Disordered" evidence="23">
    <location>
        <begin position="621"/>
        <end position="710"/>
    </location>
</feature>
<evidence type="ECO:0000256" key="16">
    <source>
        <dbReference type="ARBA" id="ARBA00022741"/>
    </source>
</evidence>
<keyword evidence="19" id="KW-0482">Metalloprotease</keyword>
<evidence type="ECO:0000256" key="5">
    <source>
        <dbReference type="ARBA" id="ARBA00005201"/>
    </source>
</evidence>
<dbReference type="SUPFAM" id="SSF53092">
    <property type="entry name" value="Creatinase/prolidase N-terminal domain"/>
    <property type="match status" value="1"/>
</dbReference>
<keyword evidence="16" id="KW-0547">Nucleotide-binding</keyword>